<evidence type="ECO:0000313" key="2">
    <source>
        <dbReference type="EMBL" id="CAD8713676.1"/>
    </source>
</evidence>
<name>A0A7S0SS48_9STRA</name>
<gene>
    <name evidence="2" type="ORF">CNEB1095_LOCUS467</name>
</gene>
<feature type="domain" description="PA" evidence="1">
    <location>
        <begin position="140"/>
        <end position="234"/>
    </location>
</feature>
<dbReference type="SUPFAM" id="SSF52025">
    <property type="entry name" value="PA domain"/>
    <property type="match status" value="1"/>
</dbReference>
<organism evidence="2">
    <name type="scientific">Chromulina nebulosa</name>
    <dbReference type="NCBI Taxonomy" id="96789"/>
    <lineage>
        <taxon>Eukaryota</taxon>
        <taxon>Sar</taxon>
        <taxon>Stramenopiles</taxon>
        <taxon>Ochrophyta</taxon>
        <taxon>Chrysophyceae</taxon>
        <taxon>Chromulinales</taxon>
        <taxon>Chromulinaceae</taxon>
        <taxon>Chromulina</taxon>
    </lineage>
</organism>
<dbReference type="EMBL" id="HBFD01000692">
    <property type="protein sequence ID" value="CAD8713676.1"/>
    <property type="molecule type" value="Transcribed_RNA"/>
</dbReference>
<sequence length="260" mass="29957">MTYYSNSSYIKSYDDNCIYLQLHNLIHAIKYIFYIQIFNSIGNSTMSLCSDEYVYYSNDKKIVSYDIVKMSNWKIHYYYISLIDREQSIDVVTVSNNNKQIVTYEVWTCFWSPKSFIVESQITWTIPKLLNDPNISKNIDFINANDLRNKIAFTYRGGLPLIIKVLAIQKAGALGIVIVDNHENSDYLCHSYNQSCLPGATKALGEGFGRLDKPKLWSNLKIPVVFILNSLANELATYIYNIKISNISNTDDTFIIHDEL</sequence>
<dbReference type="InterPro" id="IPR046450">
    <property type="entry name" value="PA_dom_sf"/>
</dbReference>
<dbReference type="InterPro" id="IPR003137">
    <property type="entry name" value="PA_domain"/>
</dbReference>
<proteinExistence type="predicted"/>
<evidence type="ECO:0000259" key="1">
    <source>
        <dbReference type="Pfam" id="PF02225"/>
    </source>
</evidence>
<reference evidence="2" key="1">
    <citation type="submission" date="2021-01" db="EMBL/GenBank/DDBJ databases">
        <authorList>
            <person name="Corre E."/>
            <person name="Pelletier E."/>
            <person name="Niang G."/>
            <person name="Scheremetjew M."/>
            <person name="Finn R."/>
            <person name="Kale V."/>
            <person name="Holt S."/>
            <person name="Cochrane G."/>
            <person name="Meng A."/>
            <person name="Brown T."/>
            <person name="Cohen L."/>
        </authorList>
    </citation>
    <scope>NUCLEOTIDE SEQUENCE</scope>
    <source>
        <strain evidence="2">UTEXLB2642</strain>
    </source>
</reference>
<dbReference type="AlphaFoldDB" id="A0A7S0SS48"/>
<accession>A0A7S0SS48</accession>
<protein>
    <recommendedName>
        <fullName evidence="1">PA domain-containing protein</fullName>
    </recommendedName>
</protein>
<dbReference type="Pfam" id="PF02225">
    <property type="entry name" value="PA"/>
    <property type="match status" value="1"/>
</dbReference>
<dbReference type="Gene3D" id="3.50.30.30">
    <property type="match status" value="1"/>
</dbReference>